<evidence type="ECO:0000313" key="9">
    <source>
        <dbReference type="EMBL" id="KAK7047633.1"/>
    </source>
</evidence>
<dbReference type="InterPro" id="IPR001128">
    <property type="entry name" value="Cyt_P450"/>
</dbReference>
<organism evidence="9 10">
    <name type="scientific">Paramarasmius palmivorus</name>
    <dbReference type="NCBI Taxonomy" id="297713"/>
    <lineage>
        <taxon>Eukaryota</taxon>
        <taxon>Fungi</taxon>
        <taxon>Dikarya</taxon>
        <taxon>Basidiomycota</taxon>
        <taxon>Agaricomycotina</taxon>
        <taxon>Agaricomycetes</taxon>
        <taxon>Agaricomycetidae</taxon>
        <taxon>Agaricales</taxon>
        <taxon>Marasmiineae</taxon>
        <taxon>Marasmiaceae</taxon>
        <taxon>Paramarasmius</taxon>
    </lineage>
</organism>
<evidence type="ECO:0000256" key="4">
    <source>
        <dbReference type="ARBA" id="ARBA00022617"/>
    </source>
</evidence>
<evidence type="ECO:0000256" key="5">
    <source>
        <dbReference type="ARBA" id="ARBA00022723"/>
    </source>
</evidence>
<evidence type="ECO:0008006" key="11">
    <source>
        <dbReference type="Google" id="ProtNLM"/>
    </source>
</evidence>
<dbReference type="EMBL" id="JAYKXP010000019">
    <property type="protein sequence ID" value="KAK7047633.1"/>
    <property type="molecule type" value="Genomic_DNA"/>
</dbReference>
<evidence type="ECO:0000256" key="6">
    <source>
        <dbReference type="ARBA" id="ARBA00023002"/>
    </source>
</evidence>
<dbReference type="PANTHER" id="PTHR46300:SF7">
    <property type="entry name" value="P450, PUTATIVE (EUROFUNG)-RELATED"/>
    <property type="match status" value="1"/>
</dbReference>
<keyword evidence="6" id="KW-0560">Oxidoreductase</keyword>
<keyword evidence="7" id="KW-0408">Iron</keyword>
<dbReference type="AlphaFoldDB" id="A0AAW0DA66"/>
<evidence type="ECO:0000256" key="7">
    <source>
        <dbReference type="ARBA" id="ARBA00023004"/>
    </source>
</evidence>
<sequence length="577" mass="64656">MALLTADLVAGIFCFVLLARLLRRSSRLIHELPLPPGPPKLPFLGNLLQLPRHREWEIYLQWDKQYGALLSPFLDEVSYNSQGNNSGIIQFSAAGTSIVVINNAQIAIDLLEKRSRIYSSRPPAPMTCDLMGWDWNLGFQPYDATVLIYILAVHIGERWRQHRRLFLKAFNREAAKKFRPIELDATHHLLARLLEDPAAFLSHLKHHAAQVVMSVAYGLEIQTHDDPYVALAEDAIVPLFEALVPGTFLVDSIPSLRHVPSWLPGAGFQQKAREGKNLALRMLNEPFDASKKLIASGHNHPSFVASLLQTVNENEDFEAQETLIRETAGGMYLAGSDTTVAALATFIFAMAISPEVQRKAREEIDRVVQAMKLPTFEDEESLPYATALVWEVLRWQNVTPIGVPHCIEDEDEYMGYRIPAGSVVISNVWAILHDEVRGRLFLLTEVNAKIEPLSRAFRIQAGKVLEEWEDQPFSQGSIVCGAFVPDEKFSRVCPGRHMAYPAVWIAIVSMLKTLDISKAIDEDGNIIELVFVPNDAINGGPRPFECSIKPRSKEAERYIREQASALTPRANPHQLSA</sequence>
<evidence type="ECO:0000313" key="10">
    <source>
        <dbReference type="Proteomes" id="UP001383192"/>
    </source>
</evidence>
<dbReference type="PANTHER" id="PTHR46300">
    <property type="entry name" value="P450, PUTATIVE (EUROFUNG)-RELATED-RELATED"/>
    <property type="match status" value="1"/>
</dbReference>
<proteinExistence type="inferred from homology"/>
<dbReference type="CDD" id="cd11065">
    <property type="entry name" value="CYP64-like"/>
    <property type="match status" value="1"/>
</dbReference>
<dbReference type="Pfam" id="PF00067">
    <property type="entry name" value="p450"/>
    <property type="match status" value="1"/>
</dbReference>
<evidence type="ECO:0000256" key="2">
    <source>
        <dbReference type="ARBA" id="ARBA00005179"/>
    </source>
</evidence>
<comment type="caution">
    <text evidence="9">The sequence shown here is derived from an EMBL/GenBank/DDBJ whole genome shotgun (WGS) entry which is preliminary data.</text>
</comment>
<dbReference type="InterPro" id="IPR036396">
    <property type="entry name" value="Cyt_P450_sf"/>
</dbReference>
<keyword evidence="8" id="KW-0503">Monooxygenase</keyword>
<protein>
    <recommendedName>
        <fullName evidence="11">Cytochrome P450</fullName>
    </recommendedName>
</protein>
<accession>A0AAW0DA66</accession>
<comment type="pathway">
    <text evidence="2">Secondary metabolite biosynthesis.</text>
</comment>
<name>A0AAW0DA66_9AGAR</name>
<reference evidence="9 10" key="1">
    <citation type="submission" date="2024-01" db="EMBL/GenBank/DDBJ databases">
        <title>A draft genome for a cacao thread blight-causing isolate of Paramarasmius palmivorus.</title>
        <authorList>
            <person name="Baruah I.K."/>
            <person name="Bukari Y."/>
            <person name="Amoako-Attah I."/>
            <person name="Meinhardt L.W."/>
            <person name="Bailey B.A."/>
            <person name="Cohen S.P."/>
        </authorList>
    </citation>
    <scope>NUCLEOTIDE SEQUENCE [LARGE SCALE GENOMIC DNA]</scope>
    <source>
        <strain evidence="9 10">GH-12</strain>
    </source>
</reference>
<keyword evidence="4" id="KW-0349">Heme</keyword>
<dbReference type="GO" id="GO:0016705">
    <property type="term" value="F:oxidoreductase activity, acting on paired donors, with incorporation or reduction of molecular oxygen"/>
    <property type="evidence" value="ECO:0007669"/>
    <property type="project" value="InterPro"/>
</dbReference>
<dbReference type="GO" id="GO:0004497">
    <property type="term" value="F:monooxygenase activity"/>
    <property type="evidence" value="ECO:0007669"/>
    <property type="project" value="UniProtKB-KW"/>
</dbReference>
<gene>
    <name evidence="9" type="ORF">VNI00_006401</name>
</gene>
<dbReference type="GO" id="GO:0020037">
    <property type="term" value="F:heme binding"/>
    <property type="evidence" value="ECO:0007669"/>
    <property type="project" value="InterPro"/>
</dbReference>
<dbReference type="InterPro" id="IPR050364">
    <property type="entry name" value="Cytochrome_P450_fung"/>
</dbReference>
<dbReference type="InterPro" id="IPR002401">
    <property type="entry name" value="Cyt_P450_E_grp-I"/>
</dbReference>
<keyword evidence="10" id="KW-1185">Reference proteome</keyword>
<comment type="similarity">
    <text evidence="3">Belongs to the cytochrome P450 family.</text>
</comment>
<dbReference type="PRINTS" id="PR00463">
    <property type="entry name" value="EP450I"/>
</dbReference>
<dbReference type="Gene3D" id="1.10.630.10">
    <property type="entry name" value="Cytochrome P450"/>
    <property type="match status" value="1"/>
</dbReference>
<keyword evidence="5" id="KW-0479">Metal-binding</keyword>
<dbReference type="GO" id="GO:0005506">
    <property type="term" value="F:iron ion binding"/>
    <property type="evidence" value="ECO:0007669"/>
    <property type="project" value="InterPro"/>
</dbReference>
<dbReference type="Proteomes" id="UP001383192">
    <property type="component" value="Unassembled WGS sequence"/>
</dbReference>
<comment type="cofactor">
    <cofactor evidence="1">
        <name>heme</name>
        <dbReference type="ChEBI" id="CHEBI:30413"/>
    </cofactor>
</comment>
<dbReference type="GO" id="GO:0016020">
    <property type="term" value="C:membrane"/>
    <property type="evidence" value="ECO:0007669"/>
    <property type="project" value="UniProtKB-SubCell"/>
</dbReference>
<evidence type="ECO:0000256" key="1">
    <source>
        <dbReference type="ARBA" id="ARBA00001971"/>
    </source>
</evidence>
<evidence type="ECO:0000256" key="8">
    <source>
        <dbReference type="ARBA" id="ARBA00023033"/>
    </source>
</evidence>
<dbReference type="SUPFAM" id="SSF48264">
    <property type="entry name" value="Cytochrome P450"/>
    <property type="match status" value="1"/>
</dbReference>
<evidence type="ECO:0000256" key="3">
    <source>
        <dbReference type="ARBA" id="ARBA00010617"/>
    </source>
</evidence>